<organism evidence="6 7">
    <name type="scientific">Candidatus Opimibacter skivensis</name>
    <dbReference type="NCBI Taxonomy" id="2982028"/>
    <lineage>
        <taxon>Bacteria</taxon>
        <taxon>Pseudomonadati</taxon>
        <taxon>Bacteroidota</taxon>
        <taxon>Saprospiria</taxon>
        <taxon>Saprospirales</taxon>
        <taxon>Saprospiraceae</taxon>
        <taxon>Candidatus Opimibacter</taxon>
    </lineage>
</organism>
<keyword evidence="4" id="KW-0812">Transmembrane</keyword>
<sequence>MLIFLIVSYIFLSISLYLLFPKAGVPAIKGLIPGVNFIEWCKLIGRKPAYALWLLFPIVNIFIYCGMAVDLVRSFDKLKFRHSALAVIYAPAIFTSIALSKTDKYVGPAIPREADYKNQILEAIKGNKPRQAEKLIKSNPFRKSAIREWTEAIVFAVFAAAFIRMFLLEAYKIPTPSMEGSLLVGDFLFVSKAHYGIRTPMTVAMFPLLHNTIPILGTESYLEKPSLPYFRLPALENIDRNEPIVFNWPVGDSVYLSPSRSYTAHQIQTSPEAKRDVGNAKLITRPIDKKDHYIKRCIAIAGDSLQIIDKQVYINGVAAKNPRHMQFIYQIKADGLNWEKVEEMGISVPQNRQVPFYLDNEQVAELKKMDPNIIIEPFDMTPYSTDLFPYDKVHFGKWTVDNYGPIYIPKKGVTVALTSETIALYSRIIDVYEHNDYKVENGQFIINGVPSTTYTFKMDYYWAMGDNRHNSEDSRAWGFVPEDHIVGKPLFIWFSTKNGSMSNGINWSRIFTSAYKMD</sequence>
<comment type="caution">
    <text evidence="4">Lacks conserved residue(s) required for the propagation of feature annotation.</text>
</comment>
<evidence type="ECO:0000256" key="4">
    <source>
        <dbReference type="RuleBase" id="RU362042"/>
    </source>
</evidence>
<feature type="active site" evidence="3">
    <location>
        <position position="295"/>
    </location>
</feature>
<proteinExistence type="inferred from homology"/>
<dbReference type="Proteomes" id="UP000808337">
    <property type="component" value="Unassembled WGS sequence"/>
</dbReference>
<dbReference type="InterPro" id="IPR036286">
    <property type="entry name" value="LexA/Signal_pep-like_sf"/>
</dbReference>
<dbReference type="GO" id="GO:0009003">
    <property type="term" value="F:signal peptidase activity"/>
    <property type="evidence" value="ECO:0007669"/>
    <property type="project" value="UniProtKB-EC"/>
</dbReference>
<comment type="caution">
    <text evidence="6">The sequence shown here is derived from an EMBL/GenBank/DDBJ whole genome shotgun (WGS) entry which is preliminary data.</text>
</comment>
<evidence type="ECO:0000256" key="3">
    <source>
        <dbReference type="PIRSR" id="PIRSR600223-1"/>
    </source>
</evidence>
<name>A0A9D7SY84_9BACT</name>
<dbReference type="NCBIfam" id="TIGR02227">
    <property type="entry name" value="sigpep_I_bact"/>
    <property type="match status" value="1"/>
</dbReference>
<evidence type="ECO:0000313" key="6">
    <source>
        <dbReference type="EMBL" id="MBK9984421.1"/>
    </source>
</evidence>
<feature type="domain" description="Peptidase S26" evidence="5">
    <location>
        <begin position="456"/>
        <end position="494"/>
    </location>
</feature>
<feature type="domain" description="Peptidase S26" evidence="5">
    <location>
        <begin position="146"/>
        <end position="329"/>
    </location>
</feature>
<dbReference type="PRINTS" id="PR00727">
    <property type="entry name" value="LEADERPTASE"/>
</dbReference>
<evidence type="ECO:0000313" key="7">
    <source>
        <dbReference type="Proteomes" id="UP000808337"/>
    </source>
</evidence>
<accession>A0A9D7SY84</accession>
<dbReference type="EMBL" id="JADKGY010000029">
    <property type="protein sequence ID" value="MBK9984421.1"/>
    <property type="molecule type" value="Genomic_DNA"/>
</dbReference>
<dbReference type="Gene3D" id="2.10.109.10">
    <property type="entry name" value="Umud Fragment, subunit A"/>
    <property type="match status" value="2"/>
</dbReference>
<dbReference type="EC" id="3.4.21.89" evidence="4"/>
<keyword evidence="4" id="KW-1133">Transmembrane helix</keyword>
<dbReference type="PANTHER" id="PTHR43390:SF1">
    <property type="entry name" value="CHLOROPLAST PROCESSING PEPTIDASE"/>
    <property type="match status" value="1"/>
</dbReference>
<dbReference type="GO" id="GO:0006465">
    <property type="term" value="P:signal peptide processing"/>
    <property type="evidence" value="ECO:0007669"/>
    <property type="project" value="InterPro"/>
</dbReference>
<dbReference type="PANTHER" id="PTHR43390">
    <property type="entry name" value="SIGNAL PEPTIDASE I"/>
    <property type="match status" value="1"/>
</dbReference>
<dbReference type="GO" id="GO:0004252">
    <property type="term" value="F:serine-type endopeptidase activity"/>
    <property type="evidence" value="ECO:0007669"/>
    <property type="project" value="InterPro"/>
</dbReference>
<keyword evidence="4 6" id="KW-0378">Hydrolase</keyword>
<dbReference type="InterPro" id="IPR000223">
    <property type="entry name" value="Pept_S26A_signal_pept_1"/>
</dbReference>
<dbReference type="InterPro" id="IPR019533">
    <property type="entry name" value="Peptidase_S26"/>
</dbReference>
<evidence type="ECO:0000256" key="1">
    <source>
        <dbReference type="ARBA" id="ARBA00009370"/>
    </source>
</evidence>
<comment type="catalytic activity">
    <reaction evidence="4">
        <text>Cleavage of hydrophobic, N-terminal signal or leader sequences from secreted and periplasmic proteins.</text>
        <dbReference type="EC" id="3.4.21.89"/>
    </reaction>
</comment>
<gene>
    <name evidence="6" type="primary">lepB</name>
    <name evidence="6" type="ORF">IPP15_18980</name>
</gene>
<keyword evidence="4" id="KW-0645">Protease</keyword>
<feature type="transmembrane region" description="Helical" evidence="4">
    <location>
        <begin position="50"/>
        <end position="72"/>
    </location>
</feature>
<feature type="transmembrane region" description="Helical" evidence="4">
    <location>
        <begin position="152"/>
        <end position="171"/>
    </location>
</feature>
<comment type="similarity">
    <text evidence="1 4">Belongs to the peptidase S26 family.</text>
</comment>
<dbReference type="SUPFAM" id="SSF51306">
    <property type="entry name" value="LexA/Signal peptidase"/>
    <property type="match status" value="1"/>
</dbReference>
<keyword evidence="4" id="KW-0472">Membrane</keyword>
<dbReference type="GO" id="GO:0016020">
    <property type="term" value="C:membrane"/>
    <property type="evidence" value="ECO:0007669"/>
    <property type="project" value="UniProtKB-SubCell"/>
</dbReference>
<dbReference type="InterPro" id="IPR043739">
    <property type="entry name" value="DUF5684"/>
</dbReference>
<comment type="subcellular location">
    <subcellularLocation>
        <location evidence="4">Membrane</location>
        <topology evidence="4">Single-pass type II membrane protein</topology>
    </subcellularLocation>
</comment>
<evidence type="ECO:0000259" key="5">
    <source>
        <dbReference type="Pfam" id="PF10502"/>
    </source>
</evidence>
<dbReference type="AlphaFoldDB" id="A0A9D7SY84"/>
<feature type="active site" evidence="3">
    <location>
        <position position="177"/>
    </location>
</feature>
<evidence type="ECO:0000256" key="2">
    <source>
        <dbReference type="ARBA" id="ARBA00019232"/>
    </source>
</evidence>
<protein>
    <recommendedName>
        <fullName evidence="2 4">Signal peptidase I</fullName>
        <ecNumber evidence="4">3.4.21.89</ecNumber>
    </recommendedName>
</protein>
<dbReference type="Pfam" id="PF18936">
    <property type="entry name" value="DUF5684"/>
    <property type="match status" value="1"/>
</dbReference>
<reference evidence="6 7" key="1">
    <citation type="submission" date="2020-10" db="EMBL/GenBank/DDBJ databases">
        <title>Connecting structure to function with the recovery of over 1000 high-quality activated sludge metagenome-assembled genomes encoding full-length rRNA genes using long-read sequencing.</title>
        <authorList>
            <person name="Singleton C.M."/>
            <person name="Petriglieri F."/>
            <person name="Kristensen J.M."/>
            <person name="Kirkegaard R.H."/>
            <person name="Michaelsen T.Y."/>
            <person name="Andersen M.H."/>
            <person name="Karst S.M."/>
            <person name="Dueholm M.S."/>
            <person name="Nielsen P.H."/>
            <person name="Albertsen M."/>
        </authorList>
    </citation>
    <scope>NUCLEOTIDE SEQUENCE [LARGE SCALE GENOMIC DNA]</scope>
    <source>
        <strain evidence="6">Ribe_18-Q3-R11-54_MAXAC.273</strain>
    </source>
</reference>
<dbReference type="CDD" id="cd06530">
    <property type="entry name" value="S26_SPase_I"/>
    <property type="match status" value="2"/>
</dbReference>
<dbReference type="Pfam" id="PF10502">
    <property type="entry name" value="Peptidase_S26"/>
    <property type="match status" value="2"/>
</dbReference>